<gene>
    <name evidence="3" type="ORF">E6O75_ATG01613</name>
</gene>
<dbReference type="Pfam" id="PF01612">
    <property type="entry name" value="DNA_pol_A_exo1"/>
    <property type="match status" value="1"/>
</dbReference>
<reference evidence="3 4" key="1">
    <citation type="submission" date="2019-04" db="EMBL/GenBank/DDBJ databases">
        <title>High contiguity whole genome sequence and gene annotation resource for two Venturia nashicola isolates.</title>
        <authorList>
            <person name="Prokchorchik M."/>
            <person name="Won K."/>
            <person name="Lee Y."/>
            <person name="Choi E.D."/>
            <person name="Segonzac C."/>
            <person name="Sohn K.H."/>
        </authorList>
    </citation>
    <scope>NUCLEOTIDE SEQUENCE [LARGE SCALE GENOMIC DNA]</scope>
    <source>
        <strain evidence="3 4">PRI2</strain>
    </source>
</reference>
<dbReference type="STRING" id="86259.A0A4Z1NSK9"/>
<dbReference type="PANTHER" id="PTHR43040:SF1">
    <property type="entry name" value="RIBONUCLEASE D"/>
    <property type="match status" value="1"/>
</dbReference>
<dbReference type="GO" id="GO:0008408">
    <property type="term" value="F:3'-5' exonuclease activity"/>
    <property type="evidence" value="ECO:0007669"/>
    <property type="project" value="InterPro"/>
</dbReference>
<dbReference type="Gene3D" id="3.30.420.10">
    <property type="entry name" value="Ribonuclease H-like superfamily/Ribonuclease H"/>
    <property type="match status" value="1"/>
</dbReference>
<name>A0A4Z1NSK9_9PEZI</name>
<keyword evidence="3" id="KW-0269">Exonuclease</keyword>
<evidence type="ECO:0000313" key="4">
    <source>
        <dbReference type="Proteomes" id="UP000298493"/>
    </source>
</evidence>
<keyword evidence="4" id="KW-1185">Reference proteome</keyword>
<dbReference type="InterPro" id="IPR036397">
    <property type="entry name" value="RNaseH_sf"/>
</dbReference>
<dbReference type="Proteomes" id="UP000298493">
    <property type="component" value="Unassembled WGS sequence"/>
</dbReference>
<evidence type="ECO:0000259" key="2">
    <source>
        <dbReference type="Pfam" id="PF01612"/>
    </source>
</evidence>
<evidence type="ECO:0000256" key="1">
    <source>
        <dbReference type="SAM" id="MobiDB-lite"/>
    </source>
</evidence>
<feature type="region of interest" description="Disordered" evidence="1">
    <location>
        <begin position="294"/>
        <end position="313"/>
    </location>
</feature>
<accession>A0A4Z1NSK9</accession>
<dbReference type="SUPFAM" id="SSF53098">
    <property type="entry name" value="Ribonuclease H-like"/>
    <property type="match status" value="1"/>
</dbReference>
<dbReference type="AlphaFoldDB" id="A0A4Z1NSK9"/>
<keyword evidence="3" id="KW-0540">Nuclease</keyword>
<dbReference type="GO" id="GO:0003676">
    <property type="term" value="F:nucleic acid binding"/>
    <property type="evidence" value="ECO:0007669"/>
    <property type="project" value="InterPro"/>
</dbReference>
<dbReference type="GO" id="GO:0006139">
    <property type="term" value="P:nucleobase-containing compound metabolic process"/>
    <property type="evidence" value="ECO:0007669"/>
    <property type="project" value="InterPro"/>
</dbReference>
<keyword evidence="3" id="KW-0378">Hydrolase</keyword>
<comment type="caution">
    <text evidence="3">The sequence shown here is derived from an EMBL/GenBank/DDBJ whole genome shotgun (WGS) entry which is preliminary data.</text>
</comment>
<dbReference type="InterPro" id="IPR002562">
    <property type="entry name" value="3'-5'_exonuclease_dom"/>
</dbReference>
<dbReference type="OrthoDB" id="26838at2759"/>
<evidence type="ECO:0000313" key="3">
    <source>
        <dbReference type="EMBL" id="TID13635.1"/>
    </source>
</evidence>
<protein>
    <submittedName>
        <fullName evidence="3">3-5 exonuclease</fullName>
    </submittedName>
</protein>
<sequence length="335" mass="37679">MATTNVSSTLVTTAQELKEFLSTISASNTLYLDLEGKSLGRHGTICIISILVYPEQSVQLIDVTTLGKATFTTTSDNKNTLKSILEDSNIVKCLWDCRNDADALLALYQVSINGVVDIQLLENATRSGPKTYLCGLAKAIDMDLKLKYTDRVLWTATKNAVSAEMANDVFAKRPMDDKTFQYCVNDIIHLPALRALYSSRLTSDWAAKVKDAIKNRLAEIRSPHYQPESDKKKFGPWDLSNGKKTLSWDEWEDLLQDQAEDEAQGWDELENILQDQAEDEAQGWDELENILQDQAEDAAQGSNDFDDRYDDYDDLCGQTDDPCYGGAFDECWDKY</sequence>
<dbReference type="EMBL" id="SNSC02000025">
    <property type="protein sequence ID" value="TID13635.1"/>
    <property type="molecule type" value="Genomic_DNA"/>
</dbReference>
<proteinExistence type="predicted"/>
<dbReference type="InterPro" id="IPR012337">
    <property type="entry name" value="RNaseH-like_sf"/>
</dbReference>
<feature type="domain" description="3'-5' exonuclease" evidence="2">
    <location>
        <begin position="10"/>
        <end position="190"/>
    </location>
</feature>
<dbReference type="PANTHER" id="PTHR43040">
    <property type="entry name" value="RIBONUCLEASE D"/>
    <property type="match status" value="1"/>
</dbReference>
<organism evidence="3 4">
    <name type="scientific">Venturia nashicola</name>
    <dbReference type="NCBI Taxonomy" id="86259"/>
    <lineage>
        <taxon>Eukaryota</taxon>
        <taxon>Fungi</taxon>
        <taxon>Dikarya</taxon>
        <taxon>Ascomycota</taxon>
        <taxon>Pezizomycotina</taxon>
        <taxon>Dothideomycetes</taxon>
        <taxon>Pleosporomycetidae</taxon>
        <taxon>Venturiales</taxon>
        <taxon>Venturiaceae</taxon>
        <taxon>Venturia</taxon>
    </lineage>
</organism>